<dbReference type="Pfam" id="PF02519">
    <property type="entry name" value="Auxin_inducible"/>
    <property type="match status" value="1"/>
</dbReference>
<evidence type="ECO:0000256" key="1">
    <source>
        <dbReference type="ARBA" id="ARBA00006974"/>
    </source>
</evidence>
<comment type="similarity">
    <text evidence="1">Belongs to the ARG7 family.</text>
</comment>
<comment type="caution">
    <text evidence="4">The sequence shown here is derived from an EMBL/GenBank/DDBJ whole genome shotgun (WGS) entry which is preliminary data.</text>
</comment>
<reference evidence="4 5" key="1">
    <citation type="journal article" date="2024" name="G3 (Bethesda)">
        <title>Genome assembly of Hibiscus sabdariffa L. provides insights into metabolisms of medicinal natural products.</title>
        <authorList>
            <person name="Kim T."/>
        </authorList>
    </citation>
    <scope>NUCLEOTIDE SEQUENCE [LARGE SCALE GENOMIC DNA]</scope>
    <source>
        <strain evidence="4">TK-2024</strain>
        <tissue evidence="4">Old leaves</tissue>
    </source>
</reference>
<evidence type="ECO:0000313" key="4">
    <source>
        <dbReference type="EMBL" id="KAK9000196.1"/>
    </source>
</evidence>
<proteinExistence type="inferred from homology"/>
<keyword evidence="2" id="KW-0217">Developmental protein</keyword>
<protein>
    <submittedName>
        <fullName evidence="4">Uncharacterized protein</fullName>
    </submittedName>
</protein>
<keyword evidence="5" id="KW-1185">Reference proteome</keyword>
<dbReference type="Proteomes" id="UP001396334">
    <property type="component" value="Unassembled WGS sequence"/>
</dbReference>
<dbReference type="EMBL" id="JBBPBN010000037">
    <property type="protein sequence ID" value="KAK9000196.1"/>
    <property type="molecule type" value="Genomic_DNA"/>
</dbReference>
<gene>
    <name evidence="4" type="ORF">V6N11_080700</name>
</gene>
<sequence length="115" mass="13359">MISAKKLIKLARKWQKLAAIKRKRITLSRTGGEVDTVEKGQFVVYSSYENRFVLPLEYLKNEIVMELFQLAEDEFGLQGNEHLTLPCDATLMEYVICLIKRKASKEVEKANRCQY</sequence>
<evidence type="ECO:0000313" key="5">
    <source>
        <dbReference type="Proteomes" id="UP001396334"/>
    </source>
</evidence>
<accession>A0ABR2QHN0</accession>
<keyword evidence="3" id="KW-0341">Growth regulation</keyword>
<name>A0ABR2QHN0_9ROSI</name>
<evidence type="ECO:0000256" key="2">
    <source>
        <dbReference type="ARBA" id="ARBA00022473"/>
    </source>
</evidence>
<organism evidence="4 5">
    <name type="scientific">Hibiscus sabdariffa</name>
    <name type="common">roselle</name>
    <dbReference type="NCBI Taxonomy" id="183260"/>
    <lineage>
        <taxon>Eukaryota</taxon>
        <taxon>Viridiplantae</taxon>
        <taxon>Streptophyta</taxon>
        <taxon>Embryophyta</taxon>
        <taxon>Tracheophyta</taxon>
        <taxon>Spermatophyta</taxon>
        <taxon>Magnoliopsida</taxon>
        <taxon>eudicotyledons</taxon>
        <taxon>Gunneridae</taxon>
        <taxon>Pentapetalae</taxon>
        <taxon>rosids</taxon>
        <taxon>malvids</taxon>
        <taxon>Malvales</taxon>
        <taxon>Malvaceae</taxon>
        <taxon>Malvoideae</taxon>
        <taxon>Hibiscus</taxon>
    </lineage>
</organism>
<dbReference type="InterPro" id="IPR003676">
    <property type="entry name" value="SAUR_fam"/>
</dbReference>
<dbReference type="PANTHER" id="PTHR31175:SF65">
    <property type="entry name" value="AUXIN-RESPONSIVE PROTEIN SAUR66-LIKE"/>
    <property type="match status" value="1"/>
</dbReference>
<dbReference type="PANTHER" id="PTHR31175">
    <property type="entry name" value="AUXIN-RESPONSIVE FAMILY PROTEIN"/>
    <property type="match status" value="1"/>
</dbReference>
<evidence type="ECO:0000256" key="3">
    <source>
        <dbReference type="ARBA" id="ARBA00022604"/>
    </source>
</evidence>